<gene>
    <name evidence="1" type="ORF">TK0001_1621</name>
</gene>
<reference evidence="2" key="1">
    <citation type="submission" date="2017-10" db="EMBL/GenBank/DDBJ databases">
        <authorList>
            <person name="Regsiter A."/>
            <person name="William W."/>
        </authorList>
    </citation>
    <scope>NUCLEOTIDE SEQUENCE [LARGE SCALE GENOMIC DNA]</scope>
</reference>
<evidence type="ECO:0000313" key="2">
    <source>
        <dbReference type="Proteomes" id="UP000233769"/>
    </source>
</evidence>
<dbReference type="AlphaFoldDB" id="A0A2N9ALP5"/>
<dbReference type="EMBL" id="LT962688">
    <property type="protein sequence ID" value="SOR28223.1"/>
    <property type="molecule type" value="Genomic_DNA"/>
</dbReference>
<evidence type="ECO:0000313" key="1">
    <source>
        <dbReference type="EMBL" id="SOR28223.1"/>
    </source>
</evidence>
<evidence type="ECO:0008006" key="3">
    <source>
        <dbReference type="Google" id="ProtNLM"/>
    </source>
</evidence>
<dbReference type="Gene3D" id="3.40.50.300">
    <property type="entry name" value="P-loop containing nucleotide triphosphate hydrolases"/>
    <property type="match status" value="1"/>
</dbReference>
<accession>A0A2N9ALP5</accession>
<protein>
    <recommendedName>
        <fullName evidence="3">Sulfotransferase</fullName>
    </recommendedName>
</protein>
<dbReference type="InterPro" id="IPR027417">
    <property type="entry name" value="P-loop_NTPase"/>
</dbReference>
<sequence>MLEASIAQKPDVIIIGVGHSGTSILANVMFQLGWERNDADEVFCESVGMRELNDLYRSGTFESDIYDRAQHYLTQLRSPFALKDPRLTFTLPLWTQTVASLPQQPVLLKITRDRSQVAKSYQDRGELFEGAPGMYGRSLDQLFHEMNDNFDQWPYRKCEIQYEDLVAAAQLVGTQRAMRREGGLWHIDSAPEQIG</sequence>
<organism evidence="1 2">
    <name type="scientific">Methylorubrum extorquens</name>
    <name type="common">Methylobacterium dichloromethanicum</name>
    <name type="synonym">Methylobacterium extorquens</name>
    <dbReference type="NCBI Taxonomy" id="408"/>
    <lineage>
        <taxon>Bacteria</taxon>
        <taxon>Pseudomonadati</taxon>
        <taxon>Pseudomonadota</taxon>
        <taxon>Alphaproteobacteria</taxon>
        <taxon>Hyphomicrobiales</taxon>
        <taxon>Methylobacteriaceae</taxon>
        <taxon>Methylorubrum</taxon>
    </lineage>
</organism>
<proteinExistence type="predicted"/>
<name>A0A2N9ALP5_METEX</name>
<dbReference type="Proteomes" id="UP000233769">
    <property type="component" value="Chromosome tk0001"/>
</dbReference>
<dbReference type="SUPFAM" id="SSF52540">
    <property type="entry name" value="P-loop containing nucleoside triphosphate hydrolases"/>
    <property type="match status" value="1"/>
</dbReference>